<reference evidence="8 9" key="1">
    <citation type="journal article" date="2015" name="Microbiome">
        <title>Genomic resolution of linkages in carbon, nitrogen, and sulfur cycling among widespread estuary sediment bacteria.</title>
        <authorList>
            <person name="Baker B.J."/>
            <person name="Lazar C.S."/>
            <person name="Teske A.P."/>
            <person name="Dick G.J."/>
        </authorList>
    </citation>
    <scope>NUCLEOTIDE SEQUENCE [LARGE SCALE GENOMIC DNA]</scope>
    <source>
        <strain evidence="8">DG_26</strain>
    </source>
</reference>
<evidence type="ECO:0000256" key="2">
    <source>
        <dbReference type="ARBA" id="ARBA00022485"/>
    </source>
</evidence>
<feature type="domain" description="Radical SAM core" evidence="7">
    <location>
        <begin position="24"/>
        <end position="256"/>
    </location>
</feature>
<evidence type="ECO:0000256" key="3">
    <source>
        <dbReference type="ARBA" id="ARBA00022691"/>
    </source>
</evidence>
<evidence type="ECO:0000313" key="9">
    <source>
        <dbReference type="Proteomes" id="UP000051124"/>
    </source>
</evidence>
<dbReference type="Pfam" id="PF04055">
    <property type="entry name" value="Radical_SAM"/>
    <property type="match status" value="1"/>
</dbReference>
<dbReference type="GO" id="GO:0003824">
    <property type="term" value="F:catalytic activity"/>
    <property type="evidence" value="ECO:0007669"/>
    <property type="project" value="InterPro"/>
</dbReference>
<keyword evidence="3" id="KW-0949">S-adenosyl-L-methionine</keyword>
<keyword evidence="2" id="KW-0004">4Fe-4S</keyword>
<evidence type="ECO:0000256" key="1">
    <source>
        <dbReference type="ARBA" id="ARBA00001966"/>
    </source>
</evidence>
<name>A0A0S7WH35_UNCT6</name>
<dbReference type="Proteomes" id="UP000051124">
    <property type="component" value="Unassembled WGS sequence"/>
</dbReference>
<sequence length="317" mass="36115">MTPKKREDAKRAQYIYGPVPSRRLGYSLGVDIIPYKICTFDCIYCQLGATTRKTIARREYVESKEILRQIEDALSSGTAPDYITFSGSGEPTLNSRIGMLIREIKNLTHTPIAVLTNSSLLFRTETRRDLLRADLLLPSLDAGRETTFQCVNRPHRSLHLRNILSGLMQLRKEYEGQIWLEVMLVSGVNDSDEELKRLVELMSAIEPDKVQLNTVVRPPTLESAQPLTSQRLEEIRALFGSRCEIIPQFKGEERQRSGGIAEQEILAIVRRRPVTLSDIVNSLGLHRNEVIKHLKTLERKGMITSRAYKASRYYEVS</sequence>
<dbReference type="InterPro" id="IPR040084">
    <property type="entry name" value="GTPase_Obg"/>
</dbReference>
<dbReference type="Gene3D" id="1.10.10.10">
    <property type="entry name" value="Winged helix-like DNA-binding domain superfamily/Winged helix DNA-binding domain"/>
    <property type="match status" value="1"/>
</dbReference>
<dbReference type="SMART" id="SM00729">
    <property type="entry name" value="Elp3"/>
    <property type="match status" value="1"/>
</dbReference>
<dbReference type="EMBL" id="LIZT01000059">
    <property type="protein sequence ID" value="KPJ49431.1"/>
    <property type="molecule type" value="Genomic_DNA"/>
</dbReference>
<dbReference type="InterPro" id="IPR058240">
    <property type="entry name" value="rSAM_sf"/>
</dbReference>
<dbReference type="InterPro" id="IPR036390">
    <property type="entry name" value="WH_DNA-bd_sf"/>
</dbReference>
<accession>A0A0S7WH35</accession>
<dbReference type="InterPro" id="IPR011991">
    <property type="entry name" value="ArsR-like_HTH"/>
</dbReference>
<comment type="cofactor">
    <cofactor evidence="1">
        <name>[4Fe-4S] cluster</name>
        <dbReference type="ChEBI" id="CHEBI:49883"/>
    </cofactor>
</comment>
<evidence type="ECO:0000313" key="8">
    <source>
        <dbReference type="EMBL" id="KPJ49431.1"/>
    </source>
</evidence>
<evidence type="ECO:0000256" key="5">
    <source>
        <dbReference type="ARBA" id="ARBA00023004"/>
    </source>
</evidence>
<dbReference type="CDD" id="cd00090">
    <property type="entry name" value="HTH_ARSR"/>
    <property type="match status" value="1"/>
</dbReference>
<dbReference type="InterPro" id="IPR006638">
    <property type="entry name" value="Elp3/MiaA/NifB-like_rSAM"/>
</dbReference>
<evidence type="ECO:0000256" key="4">
    <source>
        <dbReference type="ARBA" id="ARBA00022723"/>
    </source>
</evidence>
<dbReference type="SUPFAM" id="SSF102114">
    <property type="entry name" value="Radical SAM enzymes"/>
    <property type="match status" value="1"/>
</dbReference>
<dbReference type="InterPro" id="IPR036388">
    <property type="entry name" value="WH-like_DNA-bd_sf"/>
</dbReference>
<dbReference type="InterPro" id="IPR013785">
    <property type="entry name" value="Aldolase_TIM"/>
</dbReference>
<dbReference type="InterPro" id="IPR007197">
    <property type="entry name" value="rSAM"/>
</dbReference>
<protein>
    <recommendedName>
        <fullName evidence="7">Radical SAM core domain-containing protein</fullName>
    </recommendedName>
</protein>
<dbReference type="SUPFAM" id="SSF46785">
    <property type="entry name" value="Winged helix' DNA-binding domain"/>
    <property type="match status" value="1"/>
</dbReference>
<keyword evidence="5" id="KW-0408">Iron</keyword>
<proteinExistence type="predicted"/>
<comment type="caution">
    <text evidence="8">The sequence shown here is derived from an EMBL/GenBank/DDBJ whole genome shotgun (WGS) entry which is preliminary data.</text>
</comment>
<dbReference type="SFLD" id="SFLDS00029">
    <property type="entry name" value="Radical_SAM"/>
    <property type="match status" value="1"/>
</dbReference>
<dbReference type="PANTHER" id="PTHR43787">
    <property type="entry name" value="FEMO COFACTOR BIOSYNTHESIS PROTEIN NIFB-RELATED"/>
    <property type="match status" value="1"/>
</dbReference>
<dbReference type="PROSITE" id="PS51918">
    <property type="entry name" value="RADICAL_SAM"/>
    <property type="match status" value="1"/>
</dbReference>
<evidence type="ECO:0000256" key="6">
    <source>
        <dbReference type="ARBA" id="ARBA00023014"/>
    </source>
</evidence>
<organism evidence="8 9">
    <name type="scientific">candidate division TA06 bacterium DG_26</name>
    <dbReference type="NCBI Taxonomy" id="1703771"/>
    <lineage>
        <taxon>Bacteria</taxon>
        <taxon>Bacteria division TA06</taxon>
    </lineage>
</organism>
<dbReference type="GO" id="GO:0046872">
    <property type="term" value="F:metal ion binding"/>
    <property type="evidence" value="ECO:0007669"/>
    <property type="project" value="UniProtKB-KW"/>
</dbReference>
<dbReference type="AlphaFoldDB" id="A0A0S7WH35"/>
<evidence type="ECO:0000259" key="7">
    <source>
        <dbReference type="PROSITE" id="PS51918"/>
    </source>
</evidence>
<keyword evidence="4" id="KW-0479">Metal-binding</keyword>
<dbReference type="GO" id="GO:0051539">
    <property type="term" value="F:4 iron, 4 sulfur cluster binding"/>
    <property type="evidence" value="ECO:0007669"/>
    <property type="project" value="UniProtKB-KW"/>
</dbReference>
<dbReference type="Gene3D" id="3.20.20.70">
    <property type="entry name" value="Aldolase class I"/>
    <property type="match status" value="1"/>
</dbReference>
<keyword evidence="6" id="KW-0411">Iron-sulfur</keyword>
<gene>
    <name evidence="8" type="ORF">AMJ40_05520</name>
</gene>
<dbReference type="CDD" id="cd01335">
    <property type="entry name" value="Radical_SAM"/>
    <property type="match status" value="1"/>
</dbReference>
<dbReference type="PANTHER" id="PTHR43787:SF11">
    <property type="entry name" value="UPF0026 PROTEIN SLR1464"/>
    <property type="match status" value="1"/>
</dbReference>
<dbReference type="SFLD" id="SFLDG01083">
    <property type="entry name" value="Uncharacterised_Radical_SAM_Su"/>
    <property type="match status" value="1"/>
</dbReference>